<evidence type="ECO:0000256" key="1">
    <source>
        <dbReference type="SAM" id="MobiDB-lite"/>
    </source>
</evidence>
<name>A0A9N8DPV9_9STRA</name>
<comment type="caution">
    <text evidence="2">The sequence shown here is derived from an EMBL/GenBank/DDBJ whole genome shotgun (WGS) entry which is preliminary data.</text>
</comment>
<protein>
    <submittedName>
        <fullName evidence="2">Uncharacterized protein</fullName>
    </submittedName>
</protein>
<proteinExistence type="predicted"/>
<gene>
    <name evidence="2" type="ORF">SEMRO_200_G084910.3</name>
</gene>
<dbReference type="EMBL" id="CAICTM010000199">
    <property type="protein sequence ID" value="CAB9504556.1"/>
    <property type="molecule type" value="Genomic_DNA"/>
</dbReference>
<organism evidence="2 3">
    <name type="scientific">Seminavis robusta</name>
    <dbReference type="NCBI Taxonomy" id="568900"/>
    <lineage>
        <taxon>Eukaryota</taxon>
        <taxon>Sar</taxon>
        <taxon>Stramenopiles</taxon>
        <taxon>Ochrophyta</taxon>
        <taxon>Bacillariophyta</taxon>
        <taxon>Bacillariophyceae</taxon>
        <taxon>Bacillariophycidae</taxon>
        <taxon>Naviculales</taxon>
        <taxon>Naviculaceae</taxon>
        <taxon>Seminavis</taxon>
    </lineage>
</organism>
<dbReference type="Proteomes" id="UP001153069">
    <property type="component" value="Unassembled WGS sequence"/>
</dbReference>
<keyword evidence="3" id="KW-1185">Reference proteome</keyword>
<feature type="compositionally biased region" description="Basic residues" evidence="1">
    <location>
        <begin position="16"/>
        <end position="25"/>
    </location>
</feature>
<feature type="compositionally biased region" description="Acidic residues" evidence="1">
    <location>
        <begin position="77"/>
        <end position="98"/>
    </location>
</feature>
<evidence type="ECO:0000313" key="3">
    <source>
        <dbReference type="Proteomes" id="UP001153069"/>
    </source>
</evidence>
<sequence length="583" mass="66458">MDRIENIASSPASNTTRKRRKRRERPRQPLHDSLLNSPNSQGAANRRAAGRRPASTVQQADLSDNDEDDSHSLGSEEEKDVLEEENEDLLENPDQDMTESDKAFYSKLIMGIYGEEKARNLIKPKCPQALDIVMRHHHYCDPAGAYLDDLQPHRCRRQNGGVYGLFDADGNIEKVGSTRIFVERRDNHYLKNGGISDPDQFFVLVDMDDMCESANKEFEELYRDILCTLATAPELHQFRRFWFGELLSKRGGDRMGCKNQICRQLLEYAFQLHWDLPARPVLFLMFEGSICDELFRMAREGGERIVDECCKVLLDYSAESTDKSERHCHATSSWKPAHDQLSSMIVTTQCTLADEEYKNNWSNTIPEPAIPNAKTRKEIFSTAYSAKTKAKGRDRLRNHIKAFKCSRFGTQQVDSNDLIFGGDPASGYDDIHDFLGNEYSLEKALSLHSEEIVVYTNKGTTHVLLIHRPLCVASDSQSMIPMENRLRRSITAAILTNAQRQLQGKEPLGPDDFFENPIYAIVAFMIHRIGYHGDLRVSAAFFRDVVTDSSVNALTENQLPKLSSQSAAISKRLRDRQNRQRRQ</sequence>
<reference evidence="2" key="1">
    <citation type="submission" date="2020-06" db="EMBL/GenBank/DDBJ databases">
        <authorList>
            <consortium name="Plant Systems Biology data submission"/>
        </authorList>
    </citation>
    <scope>NUCLEOTIDE SEQUENCE</scope>
    <source>
        <strain evidence="2">D6</strain>
    </source>
</reference>
<evidence type="ECO:0000313" key="2">
    <source>
        <dbReference type="EMBL" id="CAB9504556.1"/>
    </source>
</evidence>
<accession>A0A9N8DPV9</accession>
<dbReference type="OrthoDB" id="54835at2759"/>
<dbReference type="AlphaFoldDB" id="A0A9N8DPV9"/>
<feature type="region of interest" description="Disordered" evidence="1">
    <location>
        <begin position="1"/>
        <end position="98"/>
    </location>
</feature>